<name>A0A3Q0SY06_AMPCI</name>
<evidence type="ECO:0000313" key="2">
    <source>
        <dbReference type="Proteomes" id="UP000261340"/>
    </source>
</evidence>
<accession>A0A3Q0SY06</accession>
<sequence length="72" mass="8666">MVEAYPRELTQNPLKKIWMPCKNGHIAHRRGKMQQVVKCAKDCVWGMRFWSYRSPVLKLQVERFKVLPSWCF</sequence>
<keyword evidence="2" id="KW-1185">Reference proteome</keyword>
<reference evidence="1" key="1">
    <citation type="submission" date="2025-08" db="UniProtKB">
        <authorList>
            <consortium name="Ensembl"/>
        </authorList>
    </citation>
    <scope>IDENTIFICATION</scope>
</reference>
<organism evidence="1 2">
    <name type="scientific">Amphilophus citrinellus</name>
    <name type="common">Midas cichlid</name>
    <name type="synonym">Cichlasoma citrinellum</name>
    <dbReference type="NCBI Taxonomy" id="61819"/>
    <lineage>
        <taxon>Eukaryota</taxon>
        <taxon>Metazoa</taxon>
        <taxon>Chordata</taxon>
        <taxon>Craniata</taxon>
        <taxon>Vertebrata</taxon>
        <taxon>Euteleostomi</taxon>
        <taxon>Actinopterygii</taxon>
        <taxon>Neopterygii</taxon>
        <taxon>Teleostei</taxon>
        <taxon>Neoteleostei</taxon>
        <taxon>Acanthomorphata</taxon>
        <taxon>Ovalentaria</taxon>
        <taxon>Cichlomorphae</taxon>
        <taxon>Cichliformes</taxon>
        <taxon>Cichlidae</taxon>
        <taxon>New World cichlids</taxon>
        <taxon>Cichlasomatinae</taxon>
        <taxon>Heroini</taxon>
        <taxon>Amphilophus</taxon>
    </lineage>
</organism>
<reference evidence="1" key="2">
    <citation type="submission" date="2025-09" db="UniProtKB">
        <authorList>
            <consortium name="Ensembl"/>
        </authorList>
    </citation>
    <scope>IDENTIFICATION</scope>
</reference>
<protein>
    <submittedName>
        <fullName evidence="1">Uncharacterized protein</fullName>
    </submittedName>
</protein>
<dbReference type="Proteomes" id="UP000261340">
    <property type="component" value="Unplaced"/>
</dbReference>
<proteinExistence type="predicted"/>
<evidence type="ECO:0000313" key="1">
    <source>
        <dbReference type="Ensembl" id="ENSACIP00000028591.1"/>
    </source>
</evidence>
<dbReference type="AlphaFoldDB" id="A0A3Q0SY06"/>
<dbReference type="Ensembl" id="ENSACIT00000029348.1">
    <property type="protein sequence ID" value="ENSACIP00000028591.1"/>
    <property type="gene ID" value="ENSACIG00000022142.1"/>
</dbReference>